<dbReference type="STRING" id="1943.AQJ64_32420"/>
<gene>
    <name evidence="1" type="ORF">AQJ64_32420</name>
</gene>
<sequence>MFTGIDRVDWAALHHAHGSAEDVPGLLRGLASEEPGTRHSALDGLYDAVHGEGRVYDATLACVPFLLELAADERVPERDGLVELLVSIGTATAGAGGAVRAGGEVFARLAGDPDPGVRRAAAGAVVRFLDEPARVLELLRRRLAVERDDRLVIPLIECLGEFARRDCGGTGEAVELLAGLSAAPYGPGPRLAALGQLAAHAPGRLPADLVPAVLGLLEERAGDRAGHTRVPAGGAAYSLVDRLRRLAPSDEEGARLLRTLHTALDDRLSDRIALLHGQLVSPVPSDRCTALLLSAALLREWRGDHSATVALIGEGLRSAADGERDRWCDTAVSVLEGLFALAAPAADGLHALVVARPELWVRRWPPEAPTLGAPLRALARAGDPRAVPVLARLAEDPVLPRDLGSVVVHLGAHAAPLAPALRRALAATPPGAPEKALPLVAAVGVLRDEKAVPSLLRLLKDVREYQEGEHALAVVDALWSIEGDAGAVLPVLLRASAHGDPRCRARAARGLGRLGGAARPALSGLRRTASPGRPVPERTAAACAVARVTGEVEPAVAATLRSAWAGHPHTRVDIAACLTALGPGAAPLRDLAAAELRAPRRHTARPDGHGSHDIPRDEELLRLCREVVGGG</sequence>
<evidence type="ECO:0000313" key="1">
    <source>
        <dbReference type="EMBL" id="KUN78171.1"/>
    </source>
</evidence>
<dbReference type="OrthoDB" id="292843at2"/>
<dbReference type="Proteomes" id="UP000052982">
    <property type="component" value="Unassembled WGS sequence"/>
</dbReference>
<dbReference type="RefSeq" id="WP_059203221.1">
    <property type="nucleotide sequence ID" value="NZ_KQ948777.1"/>
</dbReference>
<keyword evidence="2" id="KW-1185">Reference proteome</keyword>
<dbReference type="EMBL" id="LMWW01000054">
    <property type="protein sequence ID" value="KUN78171.1"/>
    <property type="molecule type" value="Genomic_DNA"/>
</dbReference>
<comment type="caution">
    <text evidence="1">The sequence shown here is derived from an EMBL/GenBank/DDBJ whole genome shotgun (WGS) entry which is preliminary data.</text>
</comment>
<evidence type="ECO:0008006" key="3">
    <source>
        <dbReference type="Google" id="ProtNLM"/>
    </source>
</evidence>
<name>A0A101SQH6_9ACTN</name>
<reference evidence="1 2" key="1">
    <citation type="submission" date="2015-10" db="EMBL/GenBank/DDBJ databases">
        <title>Draft genome sequence of Streptomyces griseoruber DSM 40281, type strain for the species Streptomyces griseoruber.</title>
        <authorList>
            <person name="Ruckert C."/>
            <person name="Winkler A."/>
            <person name="Kalinowski J."/>
            <person name="Kampfer P."/>
            <person name="Glaeser S."/>
        </authorList>
    </citation>
    <scope>NUCLEOTIDE SEQUENCE [LARGE SCALE GENOMIC DNA]</scope>
    <source>
        <strain evidence="1 2">DSM 40281</strain>
    </source>
</reference>
<protein>
    <recommendedName>
        <fullName evidence="3">PBS lyase</fullName>
    </recommendedName>
</protein>
<accession>A0A101SQH6</accession>
<dbReference type="InterPro" id="IPR011989">
    <property type="entry name" value="ARM-like"/>
</dbReference>
<organism evidence="1 2">
    <name type="scientific">Streptomyces griseoruber</name>
    <dbReference type="NCBI Taxonomy" id="1943"/>
    <lineage>
        <taxon>Bacteria</taxon>
        <taxon>Bacillati</taxon>
        <taxon>Actinomycetota</taxon>
        <taxon>Actinomycetes</taxon>
        <taxon>Kitasatosporales</taxon>
        <taxon>Streptomycetaceae</taxon>
        <taxon>Streptomyces</taxon>
    </lineage>
</organism>
<proteinExistence type="predicted"/>
<dbReference type="AlphaFoldDB" id="A0A101SQH6"/>
<evidence type="ECO:0000313" key="2">
    <source>
        <dbReference type="Proteomes" id="UP000052982"/>
    </source>
</evidence>
<dbReference type="Gene3D" id="1.25.10.10">
    <property type="entry name" value="Leucine-rich Repeat Variant"/>
    <property type="match status" value="2"/>
</dbReference>
<dbReference type="SUPFAM" id="SSF48371">
    <property type="entry name" value="ARM repeat"/>
    <property type="match status" value="1"/>
</dbReference>
<dbReference type="InterPro" id="IPR016024">
    <property type="entry name" value="ARM-type_fold"/>
</dbReference>